<name>A0A9W7ZPW1_9FUNG</name>
<evidence type="ECO:0000256" key="1">
    <source>
        <dbReference type="SAM" id="SignalP"/>
    </source>
</evidence>
<feature type="signal peptide" evidence="1">
    <location>
        <begin position="1"/>
        <end position="19"/>
    </location>
</feature>
<dbReference type="AlphaFoldDB" id="A0A9W7ZPW1"/>
<keyword evidence="1" id="KW-0732">Signal</keyword>
<gene>
    <name evidence="2" type="ORF">IWQ60_008946</name>
</gene>
<comment type="caution">
    <text evidence="2">The sequence shown here is derived from an EMBL/GenBank/DDBJ whole genome shotgun (WGS) entry which is preliminary data.</text>
</comment>
<sequence>MHAVSWLGFFLSLLVCTIAAQDARERSPLDRADDLVLHHILRHVAQGDAWEARRVSRRFHEVSRRDTWVETSQALSRLPGLLTAEQPVVDQVKAVKGDLTRLNQHILQAEMALRHTEKSLQNTRSQFYDALHADETQLSSPVKPTAVHQQTERRRHKYLVGREWTSLVGRLIDVSAAWTAFDNKGHELLTLLTELDGVNAILTTLTRPFVRAWLLNEARLRHQSPGLITLFLQGLIDEEERKLFDTFYSDERRWPDLFQLRTRIQAYLGPGSTLSCDLLQPSQPDSASDARAQVPNGASQRVVPEDLLRSPYAGLYELVRRSDDELLGQVLRRILGETDGSGVMGRLTHRDTGIFKLDRYDYLYGPHLHSHPRIEEPPYWAADLSVTLITLRFLKSPTAIGPASVLYQVLTTAKYTTKRTRMHVWALGMELGVSSLGFLTRDFTEDTYAHVYNCARERNWTVASRVASQRTTLLKRYTRKCRHRFYTASPIRLGPKQSLTVQMFGITKAEKLAAAAAENPHVMPGTWV</sequence>
<reference evidence="2" key="1">
    <citation type="submission" date="2022-07" db="EMBL/GenBank/DDBJ databases">
        <title>Phylogenomic reconstructions and comparative analyses of Kickxellomycotina fungi.</title>
        <authorList>
            <person name="Reynolds N.K."/>
            <person name="Stajich J.E."/>
            <person name="Barry K."/>
            <person name="Grigoriev I.V."/>
            <person name="Crous P."/>
            <person name="Smith M.E."/>
        </authorList>
    </citation>
    <scope>NUCLEOTIDE SEQUENCE</scope>
    <source>
        <strain evidence="2">RSA 861</strain>
    </source>
</reference>
<proteinExistence type="predicted"/>
<feature type="chain" id="PRO_5040906794" description="F-box domain-containing protein" evidence="1">
    <location>
        <begin position="20"/>
        <end position="528"/>
    </location>
</feature>
<dbReference type="Proteomes" id="UP001150569">
    <property type="component" value="Unassembled WGS sequence"/>
</dbReference>
<keyword evidence="3" id="KW-1185">Reference proteome</keyword>
<accession>A0A9W7ZPW1</accession>
<evidence type="ECO:0008006" key="4">
    <source>
        <dbReference type="Google" id="ProtNLM"/>
    </source>
</evidence>
<evidence type="ECO:0000313" key="2">
    <source>
        <dbReference type="EMBL" id="KAJ1914090.1"/>
    </source>
</evidence>
<evidence type="ECO:0000313" key="3">
    <source>
        <dbReference type="Proteomes" id="UP001150569"/>
    </source>
</evidence>
<organism evidence="2 3">
    <name type="scientific">Tieghemiomyces parasiticus</name>
    <dbReference type="NCBI Taxonomy" id="78921"/>
    <lineage>
        <taxon>Eukaryota</taxon>
        <taxon>Fungi</taxon>
        <taxon>Fungi incertae sedis</taxon>
        <taxon>Zoopagomycota</taxon>
        <taxon>Kickxellomycotina</taxon>
        <taxon>Dimargaritomycetes</taxon>
        <taxon>Dimargaritales</taxon>
        <taxon>Dimargaritaceae</taxon>
        <taxon>Tieghemiomyces</taxon>
    </lineage>
</organism>
<protein>
    <recommendedName>
        <fullName evidence="4">F-box domain-containing protein</fullName>
    </recommendedName>
</protein>
<dbReference type="EMBL" id="JANBPT010000706">
    <property type="protein sequence ID" value="KAJ1914090.1"/>
    <property type="molecule type" value="Genomic_DNA"/>
</dbReference>